<sequence length="140" mass="15198">MSMFVTGIEDDLPEYKLRDFFKVHGKIKSLVCSHMSHCAFINYETRDAAEKAAAACQGRAVIAGCPLRVRWGQPKAIGTMDKDQRTQMLRDARIPREQEESRHQHSLEAGGDTGGQPSAPVVAAPPGGDDAPNYASLSGD</sequence>
<evidence type="ECO:0000256" key="9">
    <source>
        <dbReference type="PROSITE-ProRule" id="PRU00176"/>
    </source>
</evidence>
<dbReference type="GO" id="GO:0036002">
    <property type="term" value="F:pre-mRNA binding"/>
    <property type="evidence" value="ECO:0007669"/>
    <property type="project" value="TreeGrafter"/>
</dbReference>
<protein>
    <recommendedName>
        <fullName evidence="11">RRM domain-containing protein</fullName>
    </recommendedName>
</protein>
<comment type="subcellular location">
    <subcellularLocation>
        <location evidence="1">Nucleus</location>
    </subcellularLocation>
</comment>
<dbReference type="GO" id="GO:0006397">
    <property type="term" value="P:mRNA processing"/>
    <property type="evidence" value="ECO:0007669"/>
    <property type="project" value="UniProtKB-KW"/>
</dbReference>
<gene>
    <name evidence="12" type="ORF">G6O67_005237</name>
</gene>
<comment type="caution">
    <text evidence="12">The sequence shown here is derived from an EMBL/GenBank/DDBJ whole genome shotgun (WGS) entry which is preliminary data.</text>
</comment>
<evidence type="ECO:0000256" key="3">
    <source>
        <dbReference type="ARBA" id="ARBA00022664"/>
    </source>
</evidence>
<keyword evidence="5 9" id="KW-0694">RNA-binding</keyword>
<keyword evidence="7" id="KW-0539">Nucleus</keyword>
<evidence type="ECO:0000256" key="6">
    <source>
        <dbReference type="ARBA" id="ARBA00023187"/>
    </source>
</evidence>
<dbReference type="CDD" id="cd12265">
    <property type="entry name" value="RRM_SLT11"/>
    <property type="match status" value="1"/>
</dbReference>
<dbReference type="SMART" id="SM00360">
    <property type="entry name" value="RRM"/>
    <property type="match status" value="1"/>
</dbReference>
<evidence type="ECO:0000256" key="10">
    <source>
        <dbReference type="SAM" id="MobiDB-lite"/>
    </source>
</evidence>
<dbReference type="GO" id="GO:0000974">
    <property type="term" value="C:Prp19 complex"/>
    <property type="evidence" value="ECO:0007669"/>
    <property type="project" value="TreeGrafter"/>
</dbReference>
<feature type="compositionally biased region" description="Basic and acidic residues" evidence="10">
    <location>
        <begin position="80"/>
        <end position="106"/>
    </location>
</feature>
<dbReference type="InterPro" id="IPR012677">
    <property type="entry name" value="Nucleotide-bd_a/b_plait_sf"/>
</dbReference>
<dbReference type="GO" id="GO:0017070">
    <property type="term" value="F:U6 snRNA binding"/>
    <property type="evidence" value="ECO:0007669"/>
    <property type="project" value="TreeGrafter"/>
</dbReference>
<keyword evidence="13" id="KW-1185">Reference proteome</keyword>
<dbReference type="InterPro" id="IPR034356">
    <property type="entry name" value="Slt11_RRM"/>
</dbReference>
<dbReference type="Gene3D" id="3.30.70.330">
    <property type="match status" value="1"/>
</dbReference>
<name>A0A8H4V5Z2_9HYPO</name>
<evidence type="ECO:0000256" key="2">
    <source>
        <dbReference type="ARBA" id="ARBA00007781"/>
    </source>
</evidence>
<dbReference type="InterPro" id="IPR000504">
    <property type="entry name" value="RRM_dom"/>
</dbReference>
<proteinExistence type="inferred from homology"/>
<keyword evidence="4" id="KW-0747">Spliceosome</keyword>
<dbReference type="PANTHER" id="PTHR14089">
    <property type="entry name" value="PRE-MRNA-SPLICING FACTOR RBM22"/>
    <property type="match status" value="1"/>
</dbReference>
<feature type="region of interest" description="Disordered" evidence="10">
    <location>
        <begin position="75"/>
        <end position="140"/>
    </location>
</feature>
<dbReference type="SUPFAM" id="SSF54928">
    <property type="entry name" value="RNA-binding domain, RBD"/>
    <property type="match status" value="1"/>
</dbReference>
<dbReference type="PROSITE" id="PS50102">
    <property type="entry name" value="RRM"/>
    <property type="match status" value="1"/>
</dbReference>
<comment type="function">
    <text evidence="8">Involved in pre-mRNA splicing. Facilitates the cooperative formation of U2/U6 helix II in association with stem II in the spliceosome. Binds to RNA.</text>
</comment>
<dbReference type="GO" id="GO:0071006">
    <property type="term" value="C:U2-type catalytic step 1 spliceosome"/>
    <property type="evidence" value="ECO:0007669"/>
    <property type="project" value="TreeGrafter"/>
</dbReference>
<keyword evidence="6" id="KW-0508">mRNA splicing</keyword>
<evidence type="ECO:0000256" key="4">
    <source>
        <dbReference type="ARBA" id="ARBA00022728"/>
    </source>
</evidence>
<dbReference type="GO" id="GO:0008380">
    <property type="term" value="P:RNA splicing"/>
    <property type="evidence" value="ECO:0007669"/>
    <property type="project" value="UniProtKB-KW"/>
</dbReference>
<keyword evidence="3" id="KW-0507">mRNA processing</keyword>
<dbReference type="PANTHER" id="PTHR14089:SF6">
    <property type="entry name" value="PRE-MRNA-SPLICING FACTOR RBM22"/>
    <property type="match status" value="1"/>
</dbReference>
<dbReference type="GO" id="GO:0071007">
    <property type="term" value="C:U2-type catalytic step 2 spliceosome"/>
    <property type="evidence" value="ECO:0007669"/>
    <property type="project" value="TreeGrafter"/>
</dbReference>
<feature type="compositionally biased region" description="Low complexity" evidence="10">
    <location>
        <begin position="119"/>
        <end position="132"/>
    </location>
</feature>
<dbReference type="EMBL" id="JAAVMX010000005">
    <property type="protein sequence ID" value="KAF4508910.1"/>
    <property type="molecule type" value="Genomic_DNA"/>
</dbReference>
<evidence type="ECO:0000256" key="8">
    <source>
        <dbReference type="ARBA" id="ARBA00025609"/>
    </source>
</evidence>
<evidence type="ECO:0000259" key="11">
    <source>
        <dbReference type="PROSITE" id="PS50102"/>
    </source>
</evidence>
<evidence type="ECO:0000256" key="1">
    <source>
        <dbReference type="ARBA" id="ARBA00004123"/>
    </source>
</evidence>
<dbReference type="OrthoDB" id="10259600at2759"/>
<dbReference type="Pfam" id="PF00076">
    <property type="entry name" value="RRM_1"/>
    <property type="match status" value="1"/>
</dbReference>
<evidence type="ECO:0000256" key="7">
    <source>
        <dbReference type="ARBA" id="ARBA00023242"/>
    </source>
</evidence>
<dbReference type="AlphaFoldDB" id="A0A8H4V5Z2"/>
<evidence type="ECO:0000313" key="13">
    <source>
        <dbReference type="Proteomes" id="UP000557566"/>
    </source>
</evidence>
<dbReference type="FunFam" id="3.30.70.330:FF:000396">
    <property type="entry name" value="Putative Pre-mRNA-splicing factor slt11"/>
    <property type="match status" value="1"/>
</dbReference>
<reference evidence="12 13" key="1">
    <citation type="journal article" date="2020" name="Genome Biol. Evol.">
        <title>A new high-quality draft genome assembly of the Chinese cordyceps Ophiocordyceps sinensis.</title>
        <authorList>
            <person name="Shu R."/>
            <person name="Zhang J."/>
            <person name="Meng Q."/>
            <person name="Zhang H."/>
            <person name="Zhou G."/>
            <person name="Li M."/>
            <person name="Wu P."/>
            <person name="Zhao Y."/>
            <person name="Chen C."/>
            <person name="Qin Q."/>
        </authorList>
    </citation>
    <scope>NUCLEOTIDE SEQUENCE [LARGE SCALE GENOMIC DNA]</scope>
    <source>
        <strain evidence="12 13">IOZ07</strain>
    </source>
</reference>
<comment type="similarity">
    <text evidence="2">Belongs to the SLT11 family.</text>
</comment>
<feature type="domain" description="RRM" evidence="11">
    <location>
        <begin position="1"/>
        <end position="74"/>
    </location>
</feature>
<evidence type="ECO:0000256" key="5">
    <source>
        <dbReference type="ARBA" id="ARBA00022884"/>
    </source>
</evidence>
<organism evidence="12 13">
    <name type="scientific">Ophiocordyceps sinensis</name>
    <dbReference type="NCBI Taxonomy" id="72228"/>
    <lineage>
        <taxon>Eukaryota</taxon>
        <taxon>Fungi</taxon>
        <taxon>Dikarya</taxon>
        <taxon>Ascomycota</taxon>
        <taxon>Pezizomycotina</taxon>
        <taxon>Sordariomycetes</taxon>
        <taxon>Hypocreomycetidae</taxon>
        <taxon>Hypocreales</taxon>
        <taxon>Ophiocordycipitaceae</taxon>
        <taxon>Ophiocordyceps</taxon>
    </lineage>
</organism>
<dbReference type="Proteomes" id="UP000557566">
    <property type="component" value="Unassembled WGS sequence"/>
</dbReference>
<dbReference type="InterPro" id="IPR039171">
    <property type="entry name" value="Cwc2/Slt11"/>
</dbReference>
<accession>A0A8H4V5Z2</accession>
<dbReference type="InterPro" id="IPR035979">
    <property type="entry name" value="RBD_domain_sf"/>
</dbReference>
<evidence type="ECO:0000313" key="12">
    <source>
        <dbReference type="EMBL" id="KAF4508910.1"/>
    </source>
</evidence>